<evidence type="ECO:0000256" key="4">
    <source>
        <dbReference type="ARBA" id="ARBA00012975"/>
    </source>
</evidence>
<keyword evidence="13" id="KW-1185">Reference proteome</keyword>
<dbReference type="GO" id="GO:0009813">
    <property type="term" value="P:flavonoid biosynthetic process"/>
    <property type="evidence" value="ECO:0007669"/>
    <property type="project" value="UniProtKB-KW"/>
</dbReference>
<evidence type="ECO:0000313" key="12">
    <source>
        <dbReference type="EMBL" id="KAJ3705384.1"/>
    </source>
</evidence>
<dbReference type="CDD" id="cd00831">
    <property type="entry name" value="CHS_like"/>
    <property type="match status" value="1"/>
</dbReference>
<proteinExistence type="inferred from homology"/>
<dbReference type="InterPro" id="IPR012328">
    <property type="entry name" value="Chalcone/stilbene_synt_C"/>
</dbReference>
<dbReference type="FunFam" id="3.40.47.10:FF:000014">
    <property type="entry name" value="Chalcone synthase 1"/>
    <property type="match status" value="1"/>
</dbReference>
<dbReference type="PANTHER" id="PTHR11877">
    <property type="entry name" value="HYDROXYMETHYLGLUTARYL-COA SYNTHASE"/>
    <property type="match status" value="1"/>
</dbReference>
<evidence type="ECO:0000313" key="13">
    <source>
        <dbReference type="Proteomes" id="UP001210211"/>
    </source>
</evidence>
<dbReference type="EMBL" id="JAMRDG010000001">
    <property type="protein sequence ID" value="KAJ3705384.1"/>
    <property type="molecule type" value="Genomic_DNA"/>
</dbReference>
<feature type="domain" description="Chalcone/stilbene synthase C-terminal" evidence="11">
    <location>
        <begin position="235"/>
        <end position="382"/>
    </location>
</feature>
<feature type="domain" description="Chalcone/stilbene synthase N-terminal" evidence="10">
    <location>
        <begin position="9"/>
        <end position="224"/>
    </location>
</feature>
<dbReference type="InterPro" id="IPR001099">
    <property type="entry name" value="Chalcone/stilbene_synt_N"/>
</dbReference>
<dbReference type="SUPFAM" id="SSF53901">
    <property type="entry name" value="Thiolase-like"/>
    <property type="match status" value="2"/>
</dbReference>
<dbReference type="InterPro" id="IPR011141">
    <property type="entry name" value="Polyketide_synthase_type-III"/>
</dbReference>
<dbReference type="EC" id="2.3.1.74" evidence="4"/>
<evidence type="ECO:0000256" key="1">
    <source>
        <dbReference type="ARBA" id="ARBA00002969"/>
    </source>
</evidence>
<keyword evidence="5 8" id="KW-0808">Transferase</keyword>
<dbReference type="Proteomes" id="UP001210211">
    <property type="component" value="Unassembled WGS sequence"/>
</dbReference>
<evidence type="ECO:0000259" key="11">
    <source>
        <dbReference type="Pfam" id="PF02797"/>
    </source>
</evidence>
<evidence type="ECO:0000256" key="3">
    <source>
        <dbReference type="ARBA" id="ARBA00005531"/>
    </source>
</evidence>
<name>A0AAD6EY45_9POAL</name>
<dbReference type="PANTHER" id="PTHR11877:SF14">
    <property type="entry name" value="CHALCONE SYNTHASE"/>
    <property type="match status" value="1"/>
</dbReference>
<evidence type="ECO:0000256" key="6">
    <source>
        <dbReference type="ARBA" id="ARBA00023241"/>
    </source>
</evidence>
<comment type="pathway">
    <text evidence="2">Secondary metabolite biosynthesis; flavonoid biosynthesis.</text>
</comment>
<comment type="function">
    <text evidence="1">The primary product of this enzyme is 4,2',4',6'-tetrahydroxychalcone (also termed naringenin-chalcone or chalcone) which can under specific conditions spontaneously isomerize into naringenin.</text>
</comment>
<evidence type="ECO:0000256" key="9">
    <source>
        <dbReference type="SAM" id="MobiDB-lite"/>
    </source>
</evidence>
<dbReference type="Pfam" id="PF00195">
    <property type="entry name" value="Chal_sti_synt_N"/>
    <property type="match status" value="1"/>
</dbReference>
<dbReference type="GO" id="GO:0016210">
    <property type="term" value="F:naringenin-chalcone synthase activity"/>
    <property type="evidence" value="ECO:0007669"/>
    <property type="project" value="UniProtKB-EC"/>
</dbReference>
<dbReference type="GO" id="GO:0010208">
    <property type="term" value="P:pollen wall assembly"/>
    <property type="evidence" value="ECO:0007669"/>
    <property type="project" value="UniProtKB-ARBA"/>
</dbReference>
<dbReference type="AlphaFoldDB" id="A0AAD6EY45"/>
<gene>
    <name evidence="12" type="ORF">LUZ61_009089</name>
</gene>
<dbReference type="GO" id="GO:0030639">
    <property type="term" value="P:polyketide biosynthetic process"/>
    <property type="evidence" value="ECO:0007669"/>
    <property type="project" value="TreeGrafter"/>
</dbReference>
<evidence type="ECO:0000256" key="7">
    <source>
        <dbReference type="ARBA" id="ARBA00023315"/>
    </source>
</evidence>
<feature type="region of interest" description="Disordered" evidence="9">
    <location>
        <begin position="501"/>
        <end position="529"/>
    </location>
</feature>
<dbReference type="InterPro" id="IPR016039">
    <property type="entry name" value="Thiolase-like"/>
</dbReference>
<reference evidence="12 13" key="1">
    <citation type="journal article" date="2022" name="Cell">
        <title>Repeat-based holocentromeres influence genome architecture and karyotype evolution.</title>
        <authorList>
            <person name="Hofstatter P.G."/>
            <person name="Thangavel G."/>
            <person name="Lux T."/>
            <person name="Neumann P."/>
            <person name="Vondrak T."/>
            <person name="Novak P."/>
            <person name="Zhang M."/>
            <person name="Costa L."/>
            <person name="Castellani M."/>
            <person name="Scott A."/>
            <person name="Toegelov H."/>
            <person name="Fuchs J."/>
            <person name="Mata-Sucre Y."/>
            <person name="Dias Y."/>
            <person name="Vanzela A.L.L."/>
            <person name="Huettel B."/>
            <person name="Almeida C.C.S."/>
            <person name="Simkova H."/>
            <person name="Souza G."/>
            <person name="Pedrosa-Harand A."/>
            <person name="Macas J."/>
            <person name="Mayer K.F.X."/>
            <person name="Houben A."/>
            <person name="Marques A."/>
        </authorList>
    </citation>
    <scope>NUCLEOTIDE SEQUENCE [LARGE SCALE GENOMIC DNA]</scope>
    <source>
        <strain evidence="12">RhyTen1mFocal</strain>
    </source>
</reference>
<evidence type="ECO:0000256" key="5">
    <source>
        <dbReference type="ARBA" id="ARBA00022679"/>
    </source>
</evidence>
<dbReference type="Gene3D" id="3.40.47.10">
    <property type="match status" value="2"/>
</dbReference>
<evidence type="ECO:0000256" key="2">
    <source>
        <dbReference type="ARBA" id="ARBA00004966"/>
    </source>
</evidence>
<evidence type="ECO:0000256" key="8">
    <source>
        <dbReference type="RuleBase" id="RU003633"/>
    </source>
</evidence>
<dbReference type="Pfam" id="PF02797">
    <property type="entry name" value="Chal_sti_synt_C"/>
    <property type="match status" value="1"/>
</dbReference>
<keyword evidence="7 8" id="KW-0012">Acyltransferase</keyword>
<comment type="caution">
    <text evidence="12">The sequence shown here is derived from an EMBL/GenBank/DDBJ whole genome shotgun (WGS) entry which is preliminary data.</text>
</comment>
<organism evidence="12 13">
    <name type="scientific">Rhynchospora tenuis</name>
    <dbReference type="NCBI Taxonomy" id="198213"/>
    <lineage>
        <taxon>Eukaryota</taxon>
        <taxon>Viridiplantae</taxon>
        <taxon>Streptophyta</taxon>
        <taxon>Embryophyta</taxon>
        <taxon>Tracheophyta</taxon>
        <taxon>Spermatophyta</taxon>
        <taxon>Magnoliopsida</taxon>
        <taxon>Liliopsida</taxon>
        <taxon>Poales</taxon>
        <taxon>Cyperaceae</taxon>
        <taxon>Cyperoideae</taxon>
        <taxon>Rhynchosporeae</taxon>
        <taxon>Rhynchospora</taxon>
    </lineage>
</organism>
<evidence type="ECO:0000259" key="10">
    <source>
        <dbReference type="Pfam" id="PF00195"/>
    </source>
</evidence>
<keyword evidence="6" id="KW-0284">Flavonoid biosynthesis</keyword>
<sequence length="529" mass="57599">MSKNKGMSIRSKATILAIGTALPPNIIYQSDYPDYYFNATNSEHLSELKQKLTRICTRSNIQKRHFYLTDEMLKDHPNLATHKEPTLDSRNNLLAQGVLNLAKDAAEQALKEWSQPSSRITHLILHTATGCIDMPGPDYELLNLLGLEPTVNRYMFFHNGCYAGGTVLRLAKDIAENNPDARILAICSESTLSIFRGPSAACMDTLVGQALFGDGAGAIIVGSDSDLSVERPLYEIVSASQSIIPGTADAVGGRVEEAGFVLFLKPSVPIHITNNIKEGLSKVFEPLGITDWNSLFWIVHPGGRKILDGIENELKLDKEKLLATRQVLEEYGNILSGGVIFVMDEMRKRSKKQGMATTGEGAEFGVLLGFGPGLTIETSVLRPWGVARRDSNLPLAAVASRFGFASMNLVEIALERRKEAMEASSSKMEARVTKDAASVEEAAFYNHLRHLGSNYVGSLLGPSKGLLGPSKHYGPYESARGAARVEQRGARVKQGVCSDRTPFSSLKSTIRSEHESFDPNGGLNSASKC</sequence>
<accession>A0AAD6EY45</accession>
<dbReference type="FunFam" id="3.40.47.10:FF:000025">
    <property type="entry name" value="Chalcone synthase 2"/>
    <property type="match status" value="1"/>
</dbReference>
<comment type="similarity">
    <text evidence="3 8">Belongs to the thiolase-like superfamily. Chalcone/stilbene synthases family.</text>
</comment>
<protein>
    <recommendedName>
        <fullName evidence="4">chalcone synthase</fullName>
        <ecNumber evidence="4">2.3.1.74</ecNumber>
    </recommendedName>
</protein>